<keyword evidence="1" id="KW-0808">Transferase</keyword>
<keyword evidence="2" id="KW-0012">Acyltransferase</keyword>
<dbReference type="Pfam" id="PF00583">
    <property type="entry name" value="Acetyltransf_1"/>
    <property type="match status" value="1"/>
</dbReference>
<reference evidence="4" key="1">
    <citation type="journal article" date="2020" name="mSystems">
        <title>Genome- and Community-Level Interaction Insights into Carbon Utilization and Element Cycling Functions of Hydrothermarchaeota in Hydrothermal Sediment.</title>
        <authorList>
            <person name="Zhou Z."/>
            <person name="Liu Y."/>
            <person name="Xu W."/>
            <person name="Pan J."/>
            <person name="Luo Z.H."/>
            <person name="Li M."/>
        </authorList>
    </citation>
    <scope>NUCLEOTIDE SEQUENCE [LARGE SCALE GENOMIC DNA]</scope>
    <source>
        <strain evidence="4">HyVt-443</strain>
    </source>
</reference>
<dbReference type="EMBL" id="DRKP01000143">
    <property type="protein sequence ID" value="HEB97122.1"/>
    <property type="molecule type" value="Genomic_DNA"/>
</dbReference>
<dbReference type="GO" id="GO:0016747">
    <property type="term" value="F:acyltransferase activity, transferring groups other than amino-acyl groups"/>
    <property type="evidence" value="ECO:0007669"/>
    <property type="project" value="InterPro"/>
</dbReference>
<dbReference type="PROSITE" id="PS51186">
    <property type="entry name" value="GNAT"/>
    <property type="match status" value="1"/>
</dbReference>
<proteinExistence type="predicted"/>
<comment type="caution">
    <text evidence="4">The sequence shown here is derived from an EMBL/GenBank/DDBJ whole genome shotgun (WGS) entry which is preliminary data.</text>
</comment>
<dbReference type="InterPro" id="IPR016181">
    <property type="entry name" value="Acyl_CoA_acyltransferase"/>
</dbReference>
<gene>
    <name evidence="4" type="ORF">ENI96_11905</name>
</gene>
<dbReference type="CDD" id="cd04301">
    <property type="entry name" value="NAT_SF"/>
    <property type="match status" value="1"/>
</dbReference>
<sequence length="169" mass="18612">MGSGTEQNHPPVEIVRAELDRPDHSAAVLDLLDAFAREPVSGGRPLPREVREELIPGLRSHPTTLILLARKDGRFIGAAICFTGFSTFRARPLINIHDLTVLDSHRGQGIGRRLLRAVEAEAREMGCCRVTLEVWNENLGARRLYGSEGYRGDGSTGGGSYFFMQKELA</sequence>
<dbReference type="InterPro" id="IPR000182">
    <property type="entry name" value="GNAT_dom"/>
</dbReference>
<protein>
    <submittedName>
        <fullName evidence="4">GNAT family N-acetyltransferase</fullName>
    </submittedName>
</protein>
<name>A0A831RKM5_9GAMM</name>
<dbReference type="PANTHER" id="PTHR43877:SF2">
    <property type="entry name" value="AMINOALKYLPHOSPHONATE N-ACETYLTRANSFERASE-RELATED"/>
    <property type="match status" value="1"/>
</dbReference>
<dbReference type="InterPro" id="IPR050832">
    <property type="entry name" value="Bact_Acetyltransf"/>
</dbReference>
<dbReference type="PANTHER" id="PTHR43877">
    <property type="entry name" value="AMINOALKYLPHOSPHONATE N-ACETYLTRANSFERASE-RELATED-RELATED"/>
    <property type="match status" value="1"/>
</dbReference>
<dbReference type="SUPFAM" id="SSF55729">
    <property type="entry name" value="Acyl-CoA N-acyltransferases (Nat)"/>
    <property type="match status" value="1"/>
</dbReference>
<feature type="domain" description="N-acetyltransferase" evidence="3">
    <location>
        <begin position="12"/>
        <end position="169"/>
    </location>
</feature>
<evidence type="ECO:0000256" key="2">
    <source>
        <dbReference type="ARBA" id="ARBA00023315"/>
    </source>
</evidence>
<organism evidence="4">
    <name type="scientific">Sedimenticola thiotaurini</name>
    <dbReference type="NCBI Taxonomy" id="1543721"/>
    <lineage>
        <taxon>Bacteria</taxon>
        <taxon>Pseudomonadati</taxon>
        <taxon>Pseudomonadota</taxon>
        <taxon>Gammaproteobacteria</taxon>
        <taxon>Chromatiales</taxon>
        <taxon>Sedimenticolaceae</taxon>
        <taxon>Sedimenticola</taxon>
    </lineage>
</organism>
<evidence type="ECO:0000313" key="4">
    <source>
        <dbReference type="EMBL" id="HEB97122.1"/>
    </source>
</evidence>
<evidence type="ECO:0000259" key="3">
    <source>
        <dbReference type="PROSITE" id="PS51186"/>
    </source>
</evidence>
<dbReference type="Gene3D" id="3.40.630.30">
    <property type="match status" value="1"/>
</dbReference>
<dbReference type="Proteomes" id="UP000886251">
    <property type="component" value="Unassembled WGS sequence"/>
</dbReference>
<dbReference type="AlphaFoldDB" id="A0A831RKM5"/>
<evidence type="ECO:0000256" key="1">
    <source>
        <dbReference type="ARBA" id="ARBA00022679"/>
    </source>
</evidence>
<accession>A0A831RKM5</accession>